<dbReference type="InterPro" id="IPR011990">
    <property type="entry name" value="TPR-like_helical_dom_sf"/>
</dbReference>
<keyword evidence="5" id="KW-1185">Reference proteome</keyword>
<dbReference type="SMART" id="SM00028">
    <property type="entry name" value="TPR"/>
    <property type="match status" value="4"/>
</dbReference>
<feature type="signal peptide" evidence="3">
    <location>
        <begin position="1"/>
        <end position="15"/>
    </location>
</feature>
<reference evidence="4 5" key="1">
    <citation type="submission" date="2015-08" db="EMBL/GenBank/DDBJ databases">
        <authorList>
            <person name="Babu N.S."/>
            <person name="Beckwith C.J."/>
            <person name="Beseler K.G."/>
            <person name="Brison A."/>
            <person name="Carone J.V."/>
            <person name="Caskin T.P."/>
            <person name="Diamond M."/>
            <person name="Durham M.E."/>
            <person name="Foxe J.M."/>
            <person name="Go M."/>
            <person name="Henderson B.A."/>
            <person name="Jones I.B."/>
            <person name="McGettigan J.A."/>
            <person name="Micheletti S.J."/>
            <person name="Nasrallah M.E."/>
            <person name="Ortiz D."/>
            <person name="Piller C.R."/>
            <person name="Privatt S.R."/>
            <person name="Schneider S.L."/>
            <person name="Sharp S."/>
            <person name="Smith T.C."/>
            <person name="Stanton J.D."/>
            <person name="Ullery H.E."/>
            <person name="Wilson R.J."/>
            <person name="Serrano M.G."/>
            <person name="Buck G."/>
            <person name="Lee V."/>
            <person name="Wang Y."/>
            <person name="Carvalho R."/>
            <person name="Voegtly L."/>
            <person name="Shi R."/>
            <person name="Duckworth R."/>
            <person name="Johnson A."/>
            <person name="Loviza R."/>
            <person name="Walstead R."/>
            <person name="Shah Z."/>
            <person name="Kiflezghi M."/>
            <person name="Wade K."/>
            <person name="Ball S.L."/>
            <person name="Bradley K.W."/>
            <person name="Asai D.J."/>
            <person name="Bowman C.A."/>
            <person name="Russell D.A."/>
            <person name="Pope W.H."/>
            <person name="Jacobs-Sera D."/>
            <person name="Hendrix R.W."/>
            <person name="Hatfull G.F."/>
        </authorList>
    </citation>
    <scope>NUCLEOTIDE SEQUENCE [LARGE SCALE GENOMIC DNA]</scope>
    <source>
        <strain evidence="4 5">DSM 27710</strain>
    </source>
</reference>
<evidence type="ECO:0000313" key="5">
    <source>
        <dbReference type="Proteomes" id="UP000055590"/>
    </source>
</evidence>
<dbReference type="OrthoDB" id="9815059at2"/>
<dbReference type="PANTHER" id="PTHR45586">
    <property type="entry name" value="TPR REPEAT-CONTAINING PROTEIN PA4667"/>
    <property type="match status" value="1"/>
</dbReference>
<evidence type="ECO:0000256" key="2">
    <source>
        <dbReference type="ARBA" id="ARBA00022803"/>
    </source>
</evidence>
<dbReference type="Proteomes" id="UP000055590">
    <property type="component" value="Chromosome"/>
</dbReference>
<proteinExistence type="predicted"/>
<organism evidence="4 5">
    <name type="scientific">Vulgatibacter incomptus</name>
    <dbReference type="NCBI Taxonomy" id="1391653"/>
    <lineage>
        <taxon>Bacteria</taxon>
        <taxon>Pseudomonadati</taxon>
        <taxon>Myxococcota</taxon>
        <taxon>Myxococcia</taxon>
        <taxon>Myxococcales</taxon>
        <taxon>Cystobacterineae</taxon>
        <taxon>Vulgatibacteraceae</taxon>
        <taxon>Vulgatibacter</taxon>
    </lineage>
</organism>
<protein>
    <submittedName>
        <fullName evidence="4">TPR domain protein, putative component of TonB system</fullName>
    </submittedName>
</protein>
<dbReference type="PROSITE" id="PS51257">
    <property type="entry name" value="PROKAR_LIPOPROTEIN"/>
    <property type="match status" value="1"/>
</dbReference>
<keyword evidence="2" id="KW-0802">TPR repeat</keyword>
<sequence>MPKLFLLAAASLLLAATGCRTISDKDRKLAASHLDIAQQSVAGGDPRAALAEVEKAVALDPTDPKSHNLYALLLHIYFAEGDRAILEYRKAIELDRDYTEAKVNLSAVYMATGRCADAIPLLEEARRDLLFREPYLVENNLGWCRYKLGDVDGALRHLRAAVSVNPGFCLGYRNLGEIMEEQGRVDEALRFVERYGKSCPEVADADFRRGLLLLEKGQDSEARLAFLSCKEKAKDDELAVECAGHAERIPGG</sequence>
<keyword evidence="3" id="KW-0732">Signal</keyword>
<dbReference type="SUPFAM" id="SSF48452">
    <property type="entry name" value="TPR-like"/>
    <property type="match status" value="1"/>
</dbReference>
<evidence type="ECO:0000313" key="4">
    <source>
        <dbReference type="EMBL" id="AKU89938.1"/>
    </source>
</evidence>
<dbReference type="Gene3D" id="1.25.40.10">
    <property type="entry name" value="Tetratricopeptide repeat domain"/>
    <property type="match status" value="1"/>
</dbReference>
<dbReference type="EMBL" id="CP012332">
    <property type="protein sequence ID" value="AKU89938.1"/>
    <property type="molecule type" value="Genomic_DNA"/>
</dbReference>
<dbReference type="PANTHER" id="PTHR45586:SF14">
    <property type="entry name" value="TETRATRICOPEPTIDE TPR_2 REPEAT PROTEIN"/>
    <property type="match status" value="1"/>
</dbReference>
<dbReference type="PATRIC" id="fig|1391653.3.peg.338"/>
<dbReference type="STRING" id="1391653.AKJ08_0325"/>
<evidence type="ECO:0000256" key="1">
    <source>
        <dbReference type="ARBA" id="ARBA00022737"/>
    </source>
</evidence>
<evidence type="ECO:0000256" key="3">
    <source>
        <dbReference type="SAM" id="SignalP"/>
    </source>
</evidence>
<gene>
    <name evidence="4" type="ORF">AKJ08_0325</name>
</gene>
<dbReference type="RefSeq" id="WP_157370402.1">
    <property type="nucleotide sequence ID" value="NZ_CP012332.1"/>
</dbReference>
<keyword evidence="1" id="KW-0677">Repeat</keyword>
<dbReference type="KEGG" id="vin:AKJ08_0325"/>
<accession>A0A0K1P8T0</accession>
<dbReference type="InterPro" id="IPR019734">
    <property type="entry name" value="TPR_rpt"/>
</dbReference>
<dbReference type="AlphaFoldDB" id="A0A0K1P8T0"/>
<dbReference type="InterPro" id="IPR051012">
    <property type="entry name" value="CellSynth/LPSAsmb/PSIAsmb"/>
</dbReference>
<name>A0A0K1P8T0_9BACT</name>
<feature type="chain" id="PRO_5012813856" evidence="3">
    <location>
        <begin position="16"/>
        <end position="252"/>
    </location>
</feature>
<dbReference type="Pfam" id="PF13432">
    <property type="entry name" value="TPR_16"/>
    <property type="match status" value="1"/>
</dbReference>